<proteinExistence type="predicted"/>
<reference evidence="3" key="1">
    <citation type="journal article" date="2019" name="Int. J. Syst. Evol. Microbiol.">
        <title>The Global Catalogue of Microorganisms (GCM) 10K type strain sequencing project: providing services to taxonomists for standard genome sequencing and annotation.</title>
        <authorList>
            <consortium name="The Broad Institute Genomics Platform"/>
            <consortium name="The Broad Institute Genome Sequencing Center for Infectious Disease"/>
            <person name="Wu L."/>
            <person name="Ma J."/>
        </authorList>
    </citation>
    <scope>NUCLEOTIDE SEQUENCE [LARGE SCALE GENOMIC DNA]</scope>
    <source>
        <strain evidence="3">CGMCC 4.7367</strain>
    </source>
</reference>
<feature type="compositionally biased region" description="Basic and acidic residues" evidence="1">
    <location>
        <begin position="92"/>
        <end position="105"/>
    </location>
</feature>
<evidence type="ECO:0000313" key="2">
    <source>
        <dbReference type="EMBL" id="GHH57874.1"/>
    </source>
</evidence>
<protein>
    <submittedName>
        <fullName evidence="2">Uncharacterized protein</fullName>
    </submittedName>
</protein>
<keyword evidence="3" id="KW-1185">Reference proteome</keyword>
<accession>A0ABQ3MT32</accession>
<evidence type="ECO:0000313" key="3">
    <source>
        <dbReference type="Proteomes" id="UP000605568"/>
    </source>
</evidence>
<name>A0ABQ3MT32_9PSEU</name>
<comment type="caution">
    <text evidence="2">The sequence shown here is derived from an EMBL/GenBank/DDBJ whole genome shotgun (WGS) entry which is preliminary data.</text>
</comment>
<evidence type="ECO:0000256" key="1">
    <source>
        <dbReference type="SAM" id="MobiDB-lite"/>
    </source>
</evidence>
<gene>
    <name evidence="2" type="ORF">GCM10017774_78310</name>
</gene>
<organism evidence="2 3">
    <name type="scientific">Lentzea cavernae</name>
    <dbReference type="NCBI Taxonomy" id="2020703"/>
    <lineage>
        <taxon>Bacteria</taxon>
        <taxon>Bacillati</taxon>
        <taxon>Actinomycetota</taxon>
        <taxon>Actinomycetes</taxon>
        <taxon>Pseudonocardiales</taxon>
        <taxon>Pseudonocardiaceae</taxon>
        <taxon>Lentzea</taxon>
    </lineage>
</organism>
<dbReference type="Proteomes" id="UP000605568">
    <property type="component" value="Unassembled WGS sequence"/>
</dbReference>
<feature type="region of interest" description="Disordered" evidence="1">
    <location>
        <begin position="92"/>
        <end position="154"/>
    </location>
</feature>
<dbReference type="EMBL" id="BNAR01000018">
    <property type="protein sequence ID" value="GHH57874.1"/>
    <property type="molecule type" value="Genomic_DNA"/>
</dbReference>
<sequence>MTTPNVSQLGDLEPVIDWPRCPACGSERWHHLGDFEHQPTGRTVDVAVLHEIPTATLMEPGNPKPVTHLPWHIEPGIERARLLPRECRECNHQWRQDTGTRDAVRTRPHAPGLDHQTPHIEELSATTPRWPGIHASDLATGNPSRQRPEGGTPR</sequence>